<dbReference type="AlphaFoldDB" id="A0A7W6I0Y5"/>
<proteinExistence type="predicted"/>
<reference evidence="1 2" key="1">
    <citation type="submission" date="2020-08" db="EMBL/GenBank/DDBJ databases">
        <title>Genomic Encyclopedia of Type Strains, Phase IV (KMG-IV): sequencing the most valuable type-strain genomes for metagenomic binning, comparative biology and taxonomic classification.</title>
        <authorList>
            <person name="Goeker M."/>
        </authorList>
    </citation>
    <scope>NUCLEOTIDE SEQUENCE [LARGE SCALE GENOMIC DNA]</scope>
    <source>
        <strain evidence="1 2">DSM 105721</strain>
    </source>
</reference>
<dbReference type="GeneID" id="93099725"/>
<dbReference type="Proteomes" id="UP000546007">
    <property type="component" value="Unassembled WGS sequence"/>
</dbReference>
<dbReference type="RefSeq" id="WP_151412090.1">
    <property type="nucleotide sequence ID" value="NZ_AP028155.1"/>
</dbReference>
<protein>
    <submittedName>
        <fullName evidence="1">Uncharacterized protein</fullName>
    </submittedName>
</protein>
<gene>
    <name evidence="1" type="ORF">GGR14_004060</name>
</gene>
<evidence type="ECO:0000313" key="2">
    <source>
        <dbReference type="Proteomes" id="UP000546007"/>
    </source>
</evidence>
<accession>A0A7W6I0Y5</accession>
<organism evidence="1 2">
    <name type="scientific">Butyricimonas faecihominis</name>
    <dbReference type="NCBI Taxonomy" id="1472416"/>
    <lineage>
        <taxon>Bacteria</taxon>
        <taxon>Pseudomonadati</taxon>
        <taxon>Bacteroidota</taxon>
        <taxon>Bacteroidia</taxon>
        <taxon>Bacteroidales</taxon>
        <taxon>Odoribacteraceae</taxon>
        <taxon>Butyricimonas</taxon>
    </lineage>
</organism>
<keyword evidence="2" id="KW-1185">Reference proteome</keyword>
<evidence type="ECO:0000313" key="1">
    <source>
        <dbReference type="EMBL" id="MBB4028230.1"/>
    </source>
</evidence>
<name>A0A7W6I0Y5_9BACT</name>
<dbReference type="Gene3D" id="2.40.10.10">
    <property type="entry name" value="Trypsin-like serine proteases"/>
    <property type="match status" value="2"/>
</dbReference>
<comment type="caution">
    <text evidence="1">The sequence shown here is derived from an EMBL/GenBank/DDBJ whole genome shotgun (WGS) entry which is preliminary data.</text>
</comment>
<dbReference type="EMBL" id="JACIES010000022">
    <property type="protein sequence ID" value="MBB4028230.1"/>
    <property type="molecule type" value="Genomic_DNA"/>
</dbReference>
<dbReference type="InterPro" id="IPR043504">
    <property type="entry name" value="Peptidase_S1_PA_chymotrypsin"/>
</dbReference>
<dbReference type="OrthoDB" id="1089976at2"/>
<sequence>MKLVFFLKILIFNIRVKYHFRTFIENIISNKYLSMKTIHIRILIISFVILLAACTNKEKTNLQKERTDNFPSMNDASKANLSAGETYQTLLQSFRISRSQTDSIIYPSYYGGAYINSNNQLVILLSDTTKENKRSIENILGSGNFILKKCTFTYAYLKQIMNTVTKSYQENSQHPSIMQNISYIRFQEDKNCIVIGLLEFSEKRISEFRENISDSPAIKFEAASGYNSIESKFQLSPGTFVRNSKSIYQDRINTTASLGYRATMSDGSKGFVVSGHFLWEGGSLYYPITEEGPFEFIGSCVKSQTSGKIDAAFCTIDTDICDLLQIPHTNVHMIPVRSVPIGCIVRMHRDQYANTGKITSANVWVTFKNGTKIGEMYTADYTSEPRDSGSAIYVSTAHNESALVGIHQGRSTYNEAYIVQAQYINETFNISCY</sequence>